<keyword evidence="2" id="KW-0418">Kinase</keyword>
<evidence type="ECO:0000313" key="3">
    <source>
        <dbReference type="Proteomes" id="UP001454036"/>
    </source>
</evidence>
<evidence type="ECO:0000313" key="2">
    <source>
        <dbReference type="EMBL" id="GAA0150794.1"/>
    </source>
</evidence>
<reference evidence="2 3" key="1">
    <citation type="submission" date="2024-01" db="EMBL/GenBank/DDBJ databases">
        <title>The complete chloroplast genome sequence of Lithospermum erythrorhizon: insights into the phylogenetic relationship among Boraginaceae species and the maternal lineages of purple gromwells.</title>
        <authorList>
            <person name="Okada T."/>
            <person name="Watanabe K."/>
        </authorList>
    </citation>
    <scope>NUCLEOTIDE SEQUENCE [LARGE SCALE GENOMIC DNA]</scope>
</reference>
<dbReference type="Proteomes" id="UP001454036">
    <property type="component" value="Unassembled WGS sequence"/>
</dbReference>
<gene>
    <name evidence="2" type="ORF">LIER_09653</name>
</gene>
<dbReference type="AlphaFoldDB" id="A0AAV3PGJ5"/>
<organism evidence="2 3">
    <name type="scientific">Lithospermum erythrorhizon</name>
    <name type="common">Purple gromwell</name>
    <name type="synonym">Lithospermum officinale var. erythrorhizon</name>
    <dbReference type="NCBI Taxonomy" id="34254"/>
    <lineage>
        <taxon>Eukaryota</taxon>
        <taxon>Viridiplantae</taxon>
        <taxon>Streptophyta</taxon>
        <taxon>Embryophyta</taxon>
        <taxon>Tracheophyta</taxon>
        <taxon>Spermatophyta</taxon>
        <taxon>Magnoliopsida</taxon>
        <taxon>eudicotyledons</taxon>
        <taxon>Gunneridae</taxon>
        <taxon>Pentapetalae</taxon>
        <taxon>asterids</taxon>
        <taxon>lamiids</taxon>
        <taxon>Boraginales</taxon>
        <taxon>Boraginaceae</taxon>
        <taxon>Boraginoideae</taxon>
        <taxon>Lithospermeae</taxon>
        <taxon>Lithospermum</taxon>
    </lineage>
</organism>
<sequence length="145" mass="16254">MMILLLALKKHFLGPQQIGWRCGGMSRSYSTQRDKDYSDRKADSQANQGAMTHLSEQISTLNDRMDDFTSCVEELNSNLTTEKRRLAHKIPPYEERPLSNGSISTSYFMSGLENGSLTGCRMPNSTSSSQLAKEPPLMEEVPSFI</sequence>
<name>A0AAV3PGJ5_LITER</name>
<proteinExistence type="predicted"/>
<feature type="region of interest" description="Disordered" evidence="1">
    <location>
        <begin position="123"/>
        <end position="145"/>
    </location>
</feature>
<keyword evidence="3" id="KW-1185">Reference proteome</keyword>
<feature type="compositionally biased region" description="Basic and acidic residues" evidence="1">
    <location>
        <begin position="32"/>
        <end position="43"/>
    </location>
</feature>
<feature type="region of interest" description="Disordered" evidence="1">
    <location>
        <begin position="24"/>
        <end position="50"/>
    </location>
</feature>
<dbReference type="EMBL" id="BAABME010001657">
    <property type="protein sequence ID" value="GAA0150794.1"/>
    <property type="molecule type" value="Genomic_DNA"/>
</dbReference>
<keyword evidence="2" id="KW-0808">Transferase</keyword>
<protein>
    <submittedName>
        <fullName evidence="2">Nucleotide kinase</fullName>
    </submittedName>
</protein>
<dbReference type="GO" id="GO:0016301">
    <property type="term" value="F:kinase activity"/>
    <property type="evidence" value="ECO:0007669"/>
    <property type="project" value="UniProtKB-KW"/>
</dbReference>
<accession>A0AAV3PGJ5</accession>
<evidence type="ECO:0000256" key="1">
    <source>
        <dbReference type="SAM" id="MobiDB-lite"/>
    </source>
</evidence>
<comment type="caution">
    <text evidence="2">The sequence shown here is derived from an EMBL/GenBank/DDBJ whole genome shotgun (WGS) entry which is preliminary data.</text>
</comment>